<evidence type="ECO:0000313" key="2">
    <source>
        <dbReference type="Proteomes" id="UP001595636"/>
    </source>
</evidence>
<comment type="caution">
    <text evidence="1">The sequence shown here is derived from an EMBL/GenBank/DDBJ whole genome shotgun (WGS) entry which is preliminary data.</text>
</comment>
<keyword evidence="2" id="KW-1185">Reference proteome</keyword>
<evidence type="ECO:0000313" key="1">
    <source>
        <dbReference type="EMBL" id="MFC3625275.1"/>
    </source>
</evidence>
<name>A0ABV7TQP9_9NEIS</name>
<dbReference type="EMBL" id="JBHRYH010000009">
    <property type="protein sequence ID" value="MFC3625275.1"/>
    <property type="molecule type" value="Genomic_DNA"/>
</dbReference>
<accession>A0ABV7TQP9</accession>
<dbReference type="Proteomes" id="UP001595636">
    <property type="component" value="Unassembled WGS sequence"/>
</dbReference>
<protein>
    <submittedName>
        <fullName evidence="1">Uncharacterized protein</fullName>
    </submittedName>
</protein>
<reference evidence="2" key="1">
    <citation type="journal article" date="2019" name="Int. J. Syst. Evol. Microbiol.">
        <title>The Global Catalogue of Microorganisms (GCM) 10K type strain sequencing project: providing services to taxonomists for standard genome sequencing and annotation.</title>
        <authorList>
            <consortium name="The Broad Institute Genomics Platform"/>
            <consortium name="The Broad Institute Genome Sequencing Center for Infectious Disease"/>
            <person name="Wu L."/>
            <person name="Ma J."/>
        </authorList>
    </citation>
    <scope>NUCLEOTIDE SEQUENCE [LARGE SCALE GENOMIC DNA]</scope>
    <source>
        <strain evidence="2">KCTC 42195</strain>
    </source>
</reference>
<proteinExistence type="predicted"/>
<dbReference type="RefSeq" id="WP_390276773.1">
    <property type="nucleotide sequence ID" value="NZ_JBHRYH010000009.1"/>
</dbReference>
<gene>
    <name evidence="1" type="ORF">ACFOKJ_03825</name>
</gene>
<organism evidence="1 2">
    <name type="scientific">Vogesella amnigena</name>
    <dbReference type="NCBI Taxonomy" id="1507449"/>
    <lineage>
        <taxon>Bacteria</taxon>
        <taxon>Pseudomonadati</taxon>
        <taxon>Pseudomonadota</taxon>
        <taxon>Betaproteobacteria</taxon>
        <taxon>Neisseriales</taxon>
        <taxon>Chromobacteriaceae</taxon>
        <taxon>Vogesella</taxon>
    </lineage>
</organism>
<sequence length="54" mass="5955">MKKLVRIAMPQAGCLLAAVRDMPDAANAATYYNPVIAYLPAPCRRFAEPFQELS</sequence>